<evidence type="ECO:0000256" key="1">
    <source>
        <dbReference type="SAM" id="MobiDB-lite"/>
    </source>
</evidence>
<dbReference type="EMBL" id="CP059693">
    <property type="protein sequence ID" value="WDE11755.1"/>
    <property type="molecule type" value="Genomic_DNA"/>
</dbReference>
<keyword evidence="2" id="KW-0732">Signal</keyword>
<dbReference type="RefSeq" id="WP_274051934.1">
    <property type="nucleotide sequence ID" value="NZ_CP059693.1"/>
</dbReference>
<dbReference type="SMART" id="SM00736">
    <property type="entry name" value="CADG"/>
    <property type="match status" value="1"/>
</dbReference>
<feature type="region of interest" description="Disordered" evidence="1">
    <location>
        <begin position="61"/>
        <end position="100"/>
    </location>
</feature>
<name>A0ABY7VFG6_9GAMM</name>
<evidence type="ECO:0000313" key="4">
    <source>
        <dbReference type="EMBL" id="WDE11755.1"/>
    </source>
</evidence>
<proteinExistence type="predicted"/>
<dbReference type="Gene3D" id="2.60.40.10">
    <property type="entry name" value="Immunoglobulins"/>
    <property type="match status" value="6"/>
</dbReference>
<organism evidence="4 5">
    <name type="scientific">Thalassomonas haliotis</name>
    <dbReference type="NCBI Taxonomy" id="485448"/>
    <lineage>
        <taxon>Bacteria</taxon>
        <taxon>Pseudomonadati</taxon>
        <taxon>Pseudomonadota</taxon>
        <taxon>Gammaproteobacteria</taxon>
        <taxon>Alteromonadales</taxon>
        <taxon>Colwelliaceae</taxon>
        <taxon>Thalassomonas</taxon>
    </lineage>
</organism>
<accession>A0ABY7VFG6</accession>
<feature type="domain" description="Dystroglycan-type cadherin-like" evidence="3">
    <location>
        <begin position="561"/>
        <end position="653"/>
    </location>
</feature>
<dbReference type="Pfam" id="PF05345">
    <property type="entry name" value="He_PIG"/>
    <property type="match status" value="1"/>
</dbReference>
<sequence length="677" mass="72259">MRQLFINLLLCYLFLQTDCLAAQEKFNGQGHDYQPHYLDMNGDGLQNLQLQPLAKGQPGLAFTNNSNEDNIKNQTTTPYRNNTITASNQKPVVSPQSPNYSSYSSSQSIVASASASDSDGTIARVEFKLDSGSWQADTTSPYSKNFGTLSVGSHKIYYRAKDNDGAYSASTPYRSITITAPNQKPVVSPQSPNYSSYSSSQGIVASASASDSDGTIARVEFKLDSGSWQADTTSPYSKNFGTLSVGSHKIYYRAKDNDGAYSASTPYRSITITAPNQKPVVSPQSPNYSSYSSSQSIVASASASDSDGTIARVEFKLDSGSWQADTTSPYSKNFGTLSVGSHKIYYRAKDNDGAYSASTPYRSITITAPNQKPVVSPQSPNYSSYSSSQSIVASASASDSDGTIARVEFKLDSGSWQADTTSPYSKNFGTLSVGSHKIYYRAKDNDGAYSASTPYRNITITASNQKPVISPQSPNYSRYLTSQSIVASASASDNDGSITQVEFKLDSGSWQADTSSPYRKDFGTLSAGTYTIYYRAKDNGGSYSSTISHRFTVAGEVNKRPVIGGTPANTLTTGVAYLFTPTASDGDNDHLTFSVSNKPAWLTFNTSNGVLSGTPTASDVGTFSDIVITVSDGTASASLATFTIVVNALRATEGIIFIHTDNLGSPVAETDENGEVL</sequence>
<dbReference type="InterPro" id="IPR015919">
    <property type="entry name" value="Cadherin-like_sf"/>
</dbReference>
<evidence type="ECO:0000259" key="3">
    <source>
        <dbReference type="SMART" id="SM00736"/>
    </source>
</evidence>
<evidence type="ECO:0000313" key="5">
    <source>
        <dbReference type="Proteomes" id="UP001215231"/>
    </source>
</evidence>
<keyword evidence="5" id="KW-1185">Reference proteome</keyword>
<dbReference type="InterPro" id="IPR006644">
    <property type="entry name" value="Cadg"/>
</dbReference>
<dbReference type="InterPro" id="IPR013783">
    <property type="entry name" value="Ig-like_fold"/>
</dbReference>
<feature type="compositionally biased region" description="Polar residues" evidence="1">
    <location>
        <begin position="62"/>
        <end position="90"/>
    </location>
</feature>
<protein>
    <submittedName>
        <fullName evidence="4">Ig domain-containing protein</fullName>
    </submittedName>
</protein>
<evidence type="ECO:0000256" key="2">
    <source>
        <dbReference type="SAM" id="SignalP"/>
    </source>
</evidence>
<dbReference type="Pfam" id="PF17957">
    <property type="entry name" value="Big_7"/>
    <property type="match status" value="5"/>
</dbReference>
<feature type="compositionally biased region" description="Low complexity" evidence="1">
    <location>
        <begin position="91"/>
        <end position="100"/>
    </location>
</feature>
<dbReference type="SUPFAM" id="SSF49313">
    <property type="entry name" value="Cadherin-like"/>
    <property type="match status" value="1"/>
</dbReference>
<gene>
    <name evidence="4" type="ORF">H3N35_26780</name>
</gene>
<feature type="signal peptide" evidence="2">
    <location>
        <begin position="1"/>
        <end position="21"/>
    </location>
</feature>
<reference evidence="4 5" key="1">
    <citation type="journal article" date="2022" name="Mar. Drugs">
        <title>Bioassay-Guided Fractionation Leads to the Detection of Cholic Acid Generated by the Rare Thalassomonas sp.</title>
        <authorList>
            <person name="Pheiffer F."/>
            <person name="Schneider Y.K."/>
            <person name="Hansen E.H."/>
            <person name="Andersen J.H."/>
            <person name="Isaksson J."/>
            <person name="Busche T."/>
            <person name="R C."/>
            <person name="Kalinowski J."/>
            <person name="Zyl L.V."/>
            <person name="Trindade M."/>
        </authorList>
    </citation>
    <scope>NUCLEOTIDE SEQUENCE [LARGE SCALE GENOMIC DNA]</scope>
    <source>
        <strain evidence="4 5">A5K-61T</strain>
    </source>
</reference>
<dbReference type="Proteomes" id="UP001215231">
    <property type="component" value="Chromosome"/>
</dbReference>
<feature type="chain" id="PRO_5046448032" evidence="2">
    <location>
        <begin position="22"/>
        <end position="677"/>
    </location>
</feature>